<dbReference type="Proteomes" id="UP000306236">
    <property type="component" value="Unassembled WGS sequence"/>
</dbReference>
<comment type="caution">
    <text evidence="2">The sequence shown here is derived from an EMBL/GenBank/DDBJ whole genome shotgun (WGS) entry which is preliminary data.</text>
</comment>
<feature type="compositionally biased region" description="Pro residues" evidence="1">
    <location>
        <begin position="135"/>
        <end position="144"/>
    </location>
</feature>
<protein>
    <submittedName>
        <fullName evidence="2">DUF1376 domain-containing protein</fullName>
    </submittedName>
</protein>
<feature type="region of interest" description="Disordered" evidence="1">
    <location>
        <begin position="115"/>
        <end position="174"/>
    </location>
</feature>
<reference evidence="2 3" key="1">
    <citation type="submission" date="2019-04" db="EMBL/GenBank/DDBJ databases">
        <title>Lampropedia sp YIM MLB12 draf genome.</title>
        <authorList>
            <person name="Wang Y.-X."/>
        </authorList>
    </citation>
    <scope>NUCLEOTIDE SEQUENCE [LARGE SCALE GENOMIC DNA]</scope>
    <source>
        <strain evidence="2 3">YIM MLB12</strain>
    </source>
</reference>
<name>A0A4V3YWV3_9BURK</name>
<feature type="compositionally biased region" description="Low complexity" evidence="1">
    <location>
        <begin position="145"/>
        <end position="163"/>
    </location>
</feature>
<dbReference type="EMBL" id="SSWX01000013">
    <property type="protein sequence ID" value="THJ32792.1"/>
    <property type="molecule type" value="Genomic_DNA"/>
</dbReference>
<evidence type="ECO:0000313" key="3">
    <source>
        <dbReference type="Proteomes" id="UP000306236"/>
    </source>
</evidence>
<accession>A0A4V3YWV3</accession>
<dbReference type="RefSeq" id="WP_136406702.1">
    <property type="nucleotide sequence ID" value="NZ_SSWX01000013.1"/>
</dbReference>
<sequence>MNYYPFHIGDYITHTAHLSPLEDIAYRRLLDLYYQTEGALTGDVQRLSRLIRMREHEQEVAHVLDEFFTCRDERWFHARCDAELMRMTDKQAKARASAEASVNARKVRAKQMLGTAPAVAERPLNARSTQAVLPTPTPSIPRPSPIETAASEAPSASSAGRASKAMRDAGLHDANPAHPLLGQLLAEGATLQELAYAAEESVRRGKGFAYALTMAAGRRREAVKRTAGGAQPIRRPQVDNFDAKDYGERVTLV</sequence>
<organism evidence="2 3">
    <name type="scientific">Lampropedia aestuarii</name>
    <dbReference type="NCBI Taxonomy" id="2562762"/>
    <lineage>
        <taxon>Bacteria</taxon>
        <taxon>Pseudomonadati</taxon>
        <taxon>Pseudomonadota</taxon>
        <taxon>Betaproteobacteria</taxon>
        <taxon>Burkholderiales</taxon>
        <taxon>Comamonadaceae</taxon>
        <taxon>Lampropedia</taxon>
    </lineage>
</organism>
<proteinExistence type="predicted"/>
<dbReference type="InterPro" id="IPR010781">
    <property type="entry name" value="DUF1376"/>
</dbReference>
<dbReference type="Pfam" id="PF07120">
    <property type="entry name" value="DUF1376"/>
    <property type="match status" value="1"/>
</dbReference>
<keyword evidence="3" id="KW-1185">Reference proteome</keyword>
<evidence type="ECO:0000313" key="2">
    <source>
        <dbReference type="EMBL" id="THJ32792.1"/>
    </source>
</evidence>
<dbReference type="AlphaFoldDB" id="A0A4V3YWV3"/>
<evidence type="ECO:0000256" key="1">
    <source>
        <dbReference type="SAM" id="MobiDB-lite"/>
    </source>
</evidence>
<dbReference type="OrthoDB" id="5526813at2"/>
<gene>
    <name evidence="2" type="ORF">E8K88_10900</name>
</gene>